<dbReference type="SMART" id="SM00829">
    <property type="entry name" value="PKS_ER"/>
    <property type="match status" value="1"/>
</dbReference>
<dbReference type="NCBIfam" id="TIGR02817">
    <property type="entry name" value="adh_fam_1"/>
    <property type="match status" value="1"/>
</dbReference>
<dbReference type="Gene3D" id="3.40.50.720">
    <property type="entry name" value="NAD(P)-binding Rossmann-like Domain"/>
    <property type="match status" value="1"/>
</dbReference>
<dbReference type="Proteomes" id="UP001055804">
    <property type="component" value="Unassembled WGS sequence"/>
</dbReference>
<dbReference type="SUPFAM" id="SSF50129">
    <property type="entry name" value="GroES-like"/>
    <property type="match status" value="1"/>
</dbReference>
<keyword evidence="2" id="KW-0479">Metal-binding</keyword>
<keyword evidence="5" id="KW-1185">Reference proteome</keyword>
<evidence type="ECO:0000256" key="2">
    <source>
        <dbReference type="RuleBase" id="RU364000"/>
    </source>
</evidence>
<feature type="domain" description="Enoyl reductase (ER)" evidence="3">
    <location>
        <begin position="16"/>
        <end position="331"/>
    </location>
</feature>
<dbReference type="InterPro" id="IPR013154">
    <property type="entry name" value="ADH-like_N"/>
</dbReference>
<gene>
    <name evidence="4" type="ORF">NJQ99_10915</name>
</gene>
<accession>A0A9J6PE27</accession>
<reference evidence="4" key="1">
    <citation type="submission" date="2022-06" db="EMBL/GenBank/DDBJ databases">
        <title>Isolation and Genomics of Futiania mangrovii gen. nov., sp. nov., a Rare and Metabolically-versatile member in the Class Alphaproteobacteria.</title>
        <authorList>
            <person name="Liu L."/>
            <person name="Huang W.-C."/>
            <person name="Pan J."/>
            <person name="Li J."/>
            <person name="Huang Y."/>
            <person name="Du H."/>
            <person name="Liu Y."/>
            <person name="Li M."/>
        </authorList>
    </citation>
    <scope>NUCLEOTIDE SEQUENCE</scope>
    <source>
        <strain evidence="4">FT118</strain>
    </source>
</reference>
<protein>
    <recommendedName>
        <fullName evidence="2">Zinc-type alcohol dehydrogenase-like protein</fullName>
    </recommendedName>
</protein>
<dbReference type="Pfam" id="PF08240">
    <property type="entry name" value="ADH_N"/>
    <property type="match status" value="1"/>
</dbReference>
<dbReference type="RefSeq" id="WP_269332863.1">
    <property type="nucleotide sequence ID" value="NZ_JAMZFT010000002.1"/>
</dbReference>
<dbReference type="InterPro" id="IPR036291">
    <property type="entry name" value="NAD(P)-bd_dom_sf"/>
</dbReference>
<name>A0A9J6PE27_9PROT</name>
<keyword evidence="2" id="KW-0560">Oxidoreductase</keyword>
<organism evidence="4 5">
    <name type="scientific">Futiania mangrovi</name>
    <dbReference type="NCBI Taxonomy" id="2959716"/>
    <lineage>
        <taxon>Bacteria</taxon>
        <taxon>Pseudomonadati</taxon>
        <taxon>Pseudomonadota</taxon>
        <taxon>Alphaproteobacteria</taxon>
        <taxon>Futianiales</taxon>
        <taxon>Futianiaceae</taxon>
        <taxon>Futiania</taxon>
    </lineage>
</organism>
<dbReference type="SUPFAM" id="SSF51735">
    <property type="entry name" value="NAD(P)-binding Rossmann-fold domains"/>
    <property type="match status" value="1"/>
</dbReference>
<proteinExistence type="inferred from homology"/>
<dbReference type="Pfam" id="PF00107">
    <property type="entry name" value="ADH_zinc_N"/>
    <property type="match status" value="1"/>
</dbReference>
<dbReference type="PANTHER" id="PTHR11695:SF294">
    <property type="entry name" value="RETICULON-4-INTERACTING PROTEIN 1, MITOCHONDRIAL"/>
    <property type="match status" value="1"/>
</dbReference>
<dbReference type="InterPro" id="IPR014182">
    <property type="entry name" value="ADH_Zn_typ-1"/>
</dbReference>
<dbReference type="CDD" id="cd08252">
    <property type="entry name" value="AL_MDR"/>
    <property type="match status" value="1"/>
</dbReference>
<evidence type="ECO:0000313" key="5">
    <source>
        <dbReference type="Proteomes" id="UP001055804"/>
    </source>
</evidence>
<keyword evidence="2" id="KW-0862">Zinc</keyword>
<evidence type="ECO:0000256" key="1">
    <source>
        <dbReference type="ARBA" id="ARBA00010371"/>
    </source>
</evidence>
<dbReference type="EMBL" id="JAMZFT010000002">
    <property type="protein sequence ID" value="MCP1336921.1"/>
    <property type="molecule type" value="Genomic_DNA"/>
</dbReference>
<dbReference type="PANTHER" id="PTHR11695">
    <property type="entry name" value="ALCOHOL DEHYDROGENASE RELATED"/>
    <property type="match status" value="1"/>
</dbReference>
<dbReference type="InterPro" id="IPR011032">
    <property type="entry name" value="GroES-like_sf"/>
</dbReference>
<dbReference type="InterPro" id="IPR020843">
    <property type="entry name" value="ER"/>
</dbReference>
<dbReference type="GO" id="GO:0016491">
    <property type="term" value="F:oxidoreductase activity"/>
    <property type="evidence" value="ECO:0007669"/>
    <property type="project" value="UniProtKB-KW"/>
</dbReference>
<dbReference type="InterPro" id="IPR013149">
    <property type="entry name" value="ADH-like_C"/>
</dbReference>
<dbReference type="AlphaFoldDB" id="A0A9J6PE27"/>
<sequence length="337" mass="34909">MKAVGYRGPASPGDPAYLEDLHLSDPVPGPHDLRVRVRAVSVNPIDLKVRARRPATPDAPAVLGFDAAGVVESVGAEVTLFRPGDEVMYAGSVLRPGSNAALQCVDARIAGAKPAGLSFAEAASLPLTALTAHELFFDCLRLPRDAGPETVALVHGGGGGVARLAVQLLRTLTGATVVATSGSAASGERLRALGAHCVIDYRGDWRAQLKDAGLPAPAVVGSAFTDTHAWEQIGRCIAPFGRIGYIDDVTTLDVGVLKQKGLTLVGEGMFNRSTFAAPDLVRQHEILTEVAGLADAGRVQPIADTVLEGLSAATLAQAHRLQAKGAGKIVVDFGEEA</sequence>
<dbReference type="InterPro" id="IPR050700">
    <property type="entry name" value="YIM1/Zinc_Alcohol_DH_Fams"/>
</dbReference>
<dbReference type="Gene3D" id="3.90.180.10">
    <property type="entry name" value="Medium-chain alcohol dehydrogenases, catalytic domain"/>
    <property type="match status" value="1"/>
</dbReference>
<evidence type="ECO:0000313" key="4">
    <source>
        <dbReference type="EMBL" id="MCP1336921.1"/>
    </source>
</evidence>
<evidence type="ECO:0000259" key="3">
    <source>
        <dbReference type="SMART" id="SM00829"/>
    </source>
</evidence>
<dbReference type="GO" id="GO:0008270">
    <property type="term" value="F:zinc ion binding"/>
    <property type="evidence" value="ECO:0007669"/>
    <property type="project" value="InterPro"/>
</dbReference>
<comment type="similarity">
    <text evidence="1 2">Belongs to the zinc-containing alcohol dehydrogenase family. Quinone oxidoreductase subfamily.</text>
</comment>
<comment type="caution">
    <text evidence="4">The sequence shown here is derived from an EMBL/GenBank/DDBJ whole genome shotgun (WGS) entry which is preliminary data.</text>
</comment>